<protein>
    <recommendedName>
        <fullName evidence="4">Glycosyltransferase RgtA/B/C/D-like domain-containing protein</fullName>
    </recommendedName>
</protein>
<dbReference type="Proteomes" id="UP000196355">
    <property type="component" value="Unassembled WGS sequence"/>
</dbReference>
<feature type="transmembrane region" description="Helical" evidence="1">
    <location>
        <begin position="392"/>
        <end position="415"/>
    </location>
</feature>
<evidence type="ECO:0000313" key="3">
    <source>
        <dbReference type="Proteomes" id="UP000196355"/>
    </source>
</evidence>
<feature type="transmembrane region" description="Helical" evidence="1">
    <location>
        <begin position="126"/>
        <end position="146"/>
    </location>
</feature>
<accession>A0A202C391</accession>
<comment type="caution">
    <text evidence="2">The sequence shown here is derived from an EMBL/GenBank/DDBJ whole genome shotgun (WGS) entry which is preliminary data.</text>
</comment>
<feature type="transmembrane region" description="Helical" evidence="1">
    <location>
        <begin position="6"/>
        <end position="26"/>
    </location>
</feature>
<sequence>MKEKFIFLLFTIIFFLNIQFNLFHLIPREKFKYSKLEESETLVIGKLLNSQHGSVFDDGGFTGTYYSDYISGRKTGGKKAYEAYINNKIPTKYSYDAYKSQIGGQAILYSIFDKVFDLDNKINLEIFRMFNSLSLSILLALFLVWVKRKFGIMTSVISFLLILVNYWIFLYGKSTWWCNWVYFLPFVYGLFFFEKYKSANFRRYIIVFSILFFIKFWFTGFEFITVFLIGSSIPYLYYIFENKLSFYVQFIKRHFIITIIPLLLSVLFQLYQFKLLAGSFKAGILHLADAYSRRSSGDYFYEEKFSYLNQLKKYHLDIITRYVGNSFINEDLTFVKVPFLILVIAGIISSVILFIKKRERRLAAVTWFSIAAPFSWFILFKEHAHIHKHIDFFVWYCPFLILIILLISLTLNFVFKTAK</sequence>
<evidence type="ECO:0000313" key="2">
    <source>
        <dbReference type="EMBL" id="OVE58267.1"/>
    </source>
</evidence>
<keyword evidence="1" id="KW-0812">Transmembrane</keyword>
<feature type="transmembrane region" description="Helical" evidence="1">
    <location>
        <begin position="362"/>
        <end position="380"/>
    </location>
</feature>
<dbReference type="AlphaFoldDB" id="A0A202C391"/>
<gene>
    <name evidence="2" type="ORF">B0E34_08820</name>
</gene>
<keyword evidence="3" id="KW-1185">Reference proteome</keyword>
<feature type="transmembrane region" description="Helical" evidence="1">
    <location>
        <begin position="337"/>
        <end position="355"/>
    </location>
</feature>
<feature type="transmembrane region" description="Helical" evidence="1">
    <location>
        <begin position="176"/>
        <end position="193"/>
    </location>
</feature>
<evidence type="ECO:0000256" key="1">
    <source>
        <dbReference type="SAM" id="Phobius"/>
    </source>
</evidence>
<reference evidence="3" key="1">
    <citation type="submission" date="2017-02" db="EMBL/GenBank/DDBJ databases">
        <authorList>
            <person name="Tetz G."/>
            <person name="Tetz V."/>
        </authorList>
    </citation>
    <scope>NUCLEOTIDE SEQUENCE [LARGE SCALE GENOMIC DNA]</scope>
    <source>
        <strain evidence="3">VT16-26</strain>
    </source>
</reference>
<organism evidence="2 3">
    <name type="scientific">Chryseobacterium mucoviscidosis</name>
    <dbReference type="NCBI Taxonomy" id="1945581"/>
    <lineage>
        <taxon>Bacteria</taxon>
        <taxon>Pseudomonadati</taxon>
        <taxon>Bacteroidota</taxon>
        <taxon>Flavobacteriia</taxon>
        <taxon>Flavobacteriales</taxon>
        <taxon>Weeksellaceae</taxon>
        <taxon>Chryseobacterium group</taxon>
        <taxon>Chryseobacterium</taxon>
    </lineage>
</organism>
<keyword evidence="1" id="KW-1133">Transmembrane helix</keyword>
<proteinExistence type="predicted"/>
<dbReference type="EMBL" id="MVAG01000108">
    <property type="protein sequence ID" value="OVE58267.1"/>
    <property type="molecule type" value="Genomic_DNA"/>
</dbReference>
<name>A0A202C391_9FLAO</name>
<feature type="transmembrane region" description="Helical" evidence="1">
    <location>
        <begin position="205"/>
        <end position="238"/>
    </location>
</feature>
<feature type="transmembrane region" description="Helical" evidence="1">
    <location>
        <begin position="250"/>
        <end position="271"/>
    </location>
</feature>
<feature type="transmembrane region" description="Helical" evidence="1">
    <location>
        <begin position="152"/>
        <end position="169"/>
    </location>
</feature>
<keyword evidence="1" id="KW-0472">Membrane</keyword>
<evidence type="ECO:0008006" key="4">
    <source>
        <dbReference type="Google" id="ProtNLM"/>
    </source>
</evidence>
<dbReference type="RefSeq" id="WP_087708778.1">
    <property type="nucleotide sequence ID" value="NZ_MVAG01000108.1"/>
</dbReference>